<dbReference type="PANTHER" id="PTHR43228:SF1">
    <property type="entry name" value="TWO-COMPONENT RESPONSE REGULATOR ARR22"/>
    <property type="match status" value="1"/>
</dbReference>
<evidence type="ECO:0000256" key="1">
    <source>
        <dbReference type="PROSITE-ProRule" id="PRU00169"/>
    </source>
</evidence>
<organism evidence="3 4">
    <name type="scientific">Candidatus Nitrospira allomarina</name>
    <dbReference type="NCBI Taxonomy" id="3020900"/>
    <lineage>
        <taxon>Bacteria</taxon>
        <taxon>Pseudomonadati</taxon>
        <taxon>Nitrospirota</taxon>
        <taxon>Nitrospiria</taxon>
        <taxon>Nitrospirales</taxon>
        <taxon>Nitrospiraceae</taxon>
        <taxon>Nitrospira</taxon>
    </lineage>
</organism>
<dbReference type="PANTHER" id="PTHR43228">
    <property type="entry name" value="TWO-COMPONENT RESPONSE REGULATOR"/>
    <property type="match status" value="1"/>
</dbReference>
<dbReference type="GO" id="GO:0000160">
    <property type="term" value="P:phosphorelay signal transduction system"/>
    <property type="evidence" value="ECO:0007669"/>
    <property type="project" value="InterPro"/>
</dbReference>
<dbReference type="KEGG" id="nall:PP769_09225"/>
<keyword evidence="4" id="KW-1185">Reference proteome</keyword>
<evidence type="ECO:0000259" key="2">
    <source>
        <dbReference type="PROSITE" id="PS50110"/>
    </source>
</evidence>
<dbReference type="InterPro" id="IPR011006">
    <property type="entry name" value="CheY-like_superfamily"/>
</dbReference>
<dbReference type="InterPro" id="IPR052048">
    <property type="entry name" value="ST_Response_Regulator"/>
</dbReference>
<gene>
    <name evidence="3" type="ORF">PP769_09225</name>
</gene>
<dbReference type="AlphaFoldDB" id="A0AA96GDQ0"/>
<sequence length="157" mass="18125">MKILGVYQHSPKSGPPKVPIKDRILLVDDDRHHRTCLKEFLELRGYMCSEAGNGMEGLEILRNESVSIIITDNNMPQMDGLDFIEQVNHKYSQEILSIFLITAELSHIVRLRAFKNGVNRVFEKPLDFQELCNAVDWVTKFDIHQSTTNKYSSARYL</sequence>
<dbReference type="InterPro" id="IPR001789">
    <property type="entry name" value="Sig_transdc_resp-reg_receiver"/>
</dbReference>
<name>A0AA96GDQ0_9BACT</name>
<dbReference type="SMART" id="SM00448">
    <property type="entry name" value="REC"/>
    <property type="match status" value="1"/>
</dbReference>
<reference evidence="3 4" key="1">
    <citation type="submission" date="2023-01" db="EMBL/GenBank/DDBJ databases">
        <title>Cultivation and genomic characterization of new, ubiquitous marine nitrite-oxidizing bacteria from the Nitrospirales.</title>
        <authorList>
            <person name="Mueller A.J."/>
            <person name="Daebeler A."/>
            <person name="Herbold C.W."/>
            <person name="Kirkegaard R.H."/>
            <person name="Daims H."/>
        </authorList>
    </citation>
    <scope>NUCLEOTIDE SEQUENCE [LARGE SCALE GENOMIC DNA]</scope>
    <source>
        <strain evidence="3 4">VA</strain>
    </source>
</reference>
<feature type="domain" description="Response regulatory" evidence="2">
    <location>
        <begin position="23"/>
        <end position="139"/>
    </location>
</feature>
<protein>
    <submittedName>
        <fullName evidence="3">Response regulator</fullName>
    </submittedName>
</protein>
<dbReference type="RefSeq" id="WP_312646807.1">
    <property type="nucleotide sequence ID" value="NZ_CP116967.1"/>
</dbReference>
<proteinExistence type="predicted"/>
<dbReference type="Gene3D" id="3.40.50.2300">
    <property type="match status" value="1"/>
</dbReference>
<dbReference type="Pfam" id="PF00072">
    <property type="entry name" value="Response_reg"/>
    <property type="match status" value="1"/>
</dbReference>
<keyword evidence="1" id="KW-0597">Phosphoprotein</keyword>
<dbReference type="EMBL" id="CP116967">
    <property type="protein sequence ID" value="WNM59918.1"/>
    <property type="molecule type" value="Genomic_DNA"/>
</dbReference>
<dbReference type="SUPFAM" id="SSF52172">
    <property type="entry name" value="CheY-like"/>
    <property type="match status" value="1"/>
</dbReference>
<accession>A0AA96GDQ0</accession>
<dbReference type="CDD" id="cd00156">
    <property type="entry name" value="REC"/>
    <property type="match status" value="1"/>
</dbReference>
<dbReference type="PROSITE" id="PS50110">
    <property type="entry name" value="RESPONSE_REGULATORY"/>
    <property type="match status" value="1"/>
</dbReference>
<evidence type="ECO:0000313" key="3">
    <source>
        <dbReference type="EMBL" id="WNM59918.1"/>
    </source>
</evidence>
<dbReference type="Proteomes" id="UP001302719">
    <property type="component" value="Chromosome"/>
</dbReference>
<evidence type="ECO:0000313" key="4">
    <source>
        <dbReference type="Proteomes" id="UP001302719"/>
    </source>
</evidence>
<feature type="modified residue" description="4-aspartylphosphate" evidence="1">
    <location>
        <position position="72"/>
    </location>
</feature>